<organism evidence="1 2">
    <name type="scientific">Mycena pura</name>
    <dbReference type="NCBI Taxonomy" id="153505"/>
    <lineage>
        <taxon>Eukaryota</taxon>
        <taxon>Fungi</taxon>
        <taxon>Dikarya</taxon>
        <taxon>Basidiomycota</taxon>
        <taxon>Agaricomycotina</taxon>
        <taxon>Agaricomycetes</taxon>
        <taxon>Agaricomycetidae</taxon>
        <taxon>Agaricales</taxon>
        <taxon>Marasmiineae</taxon>
        <taxon>Mycenaceae</taxon>
        <taxon>Mycena</taxon>
    </lineage>
</organism>
<evidence type="ECO:0000313" key="1">
    <source>
        <dbReference type="EMBL" id="KAJ7190644.1"/>
    </source>
</evidence>
<name>A0AAD6UMA0_9AGAR</name>
<comment type="caution">
    <text evidence="1">The sequence shown here is derived from an EMBL/GenBank/DDBJ whole genome shotgun (WGS) entry which is preliminary data.</text>
</comment>
<sequence>MTFQPSAESVDSARRALFHCATPFLGRQDQVVFPGISLLQTRLSQSLSTRLKGRNVNSLDRLSIARVLIFSEDDKETIQQIIAIMGASDVQQRWFGAAVDQANHFIKVLVGGNNPRYWDVDGPSLSDAKGDYTRHLRHILTRVRDGPIEQAMIDRFSAVAEIHCLNDQGRLAENLARQTEENAPALEYARTLNFAEYAYGAVVIVGHSPTSAEAREGKACSQMTQDKIVRCVGLNRARKLAPLYIVCGGSVRPQLTRVNEGLSMKKELTERYGIPGHEILVDATSEHTYFNFMNAVLIARQAKMPPGTKLAAFLVPDRYGCEDQYAFCLGGMARRARDEVFPELDRYFSWSNGKEERSVDIVLKDEDEEFLSPILMWKDYSGELGSLVRSF</sequence>
<proteinExistence type="predicted"/>
<reference evidence="1" key="1">
    <citation type="submission" date="2023-03" db="EMBL/GenBank/DDBJ databases">
        <title>Massive genome expansion in bonnet fungi (Mycena s.s.) driven by repeated elements and novel gene families across ecological guilds.</title>
        <authorList>
            <consortium name="Lawrence Berkeley National Laboratory"/>
            <person name="Harder C.B."/>
            <person name="Miyauchi S."/>
            <person name="Viragh M."/>
            <person name="Kuo A."/>
            <person name="Thoen E."/>
            <person name="Andreopoulos B."/>
            <person name="Lu D."/>
            <person name="Skrede I."/>
            <person name="Drula E."/>
            <person name="Henrissat B."/>
            <person name="Morin E."/>
            <person name="Kohler A."/>
            <person name="Barry K."/>
            <person name="LaButti K."/>
            <person name="Morin E."/>
            <person name="Salamov A."/>
            <person name="Lipzen A."/>
            <person name="Mereny Z."/>
            <person name="Hegedus B."/>
            <person name="Baldrian P."/>
            <person name="Stursova M."/>
            <person name="Weitz H."/>
            <person name="Taylor A."/>
            <person name="Grigoriev I.V."/>
            <person name="Nagy L.G."/>
            <person name="Martin F."/>
            <person name="Kauserud H."/>
        </authorList>
    </citation>
    <scope>NUCLEOTIDE SEQUENCE</scope>
    <source>
        <strain evidence="1">9144</strain>
    </source>
</reference>
<keyword evidence="2" id="KW-1185">Reference proteome</keyword>
<gene>
    <name evidence="1" type="ORF">GGX14DRAFT_482792</name>
</gene>
<protein>
    <recommendedName>
        <fullName evidence="3">DUF218 domain-containing protein</fullName>
    </recommendedName>
</protein>
<evidence type="ECO:0008006" key="3">
    <source>
        <dbReference type="Google" id="ProtNLM"/>
    </source>
</evidence>
<accession>A0AAD6UMA0</accession>
<dbReference type="Proteomes" id="UP001219525">
    <property type="component" value="Unassembled WGS sequence"/>
</dbReference>
<evidence type="ECO:0000313" key="2">
    <source>
        <dbReference type="Proteomes" id="UP001219525"/>
    </source>
</evidence>
<dbReference type="EMBL" id="JARJCW010000145">
    <property type="protein sequence ID" value="KAJ7190644.1"/>
    <property type="molecule type" value="Genomic_DNA"/>
</dbReference>
<dbReference type="AlphaFoldDB" id="A0AAD6UMA0"/>